<dbReference type="InterPro" id="IPR058240">
    <property type="entry name" value="rSAM_sf"/>
</dbReference>
<organism evidence="9 10">
    <name type="scientific">Nereida ignava</name>
    <dbReference type="NCBI Taxonomy" id="282199"/>
    <lineage>
        <taxon>Bacteria</taxon>
        <taxon>Pseudomonadati</taxon>
        <taxon>Pseudomonadota</taxon>
        <taxon>Alphaproteobacteria</taxon>
        <taxon>Rhodobacterales</taxon>
        <taxon>Roseobacteraceae</taxon>
        <taxon>Nereida</taxon>
    </lineage>
</organism>
<evidence type="ECO:0000256" key="1">
    <source>
        <dbReference type="ARBA" id="ARBA00001966"/>
    </source>
</evidence>
<dbReference type="PANTHER" id="PTHR43273">
    <property type="entry name" value="ANAEROBIC SULFATASE-MATURATING ENZYME HOMOLOG ASLB-RELATED"/>
    <property type="match status" value="1"/>
</dbReference>
<feature type="domain" description="Radical SAM core" evidence="7">
    <location>
        <begin position="161"/>
        <end position="316"/>
    </location>
</feature>
<gene>
    <name evidence="9" type="ORF">NIG5292_01569</name>
</gene>
<dbReference type="Pfam" id="PF13186">
    <property type="entry name" value="SPASM"/>
    <property type="match status" value="1"/>
</dbReference>
<accession>A0A0U1NLA7</accession>
<reference evidence="9 10" key="1">
    <citation type="submission" date="2015-04" db="EMBL/GenBank/DDBJ databases">
        <authorList>
            <person name="Syromyatnikov M.Y."/>
            <person name="Popov V.N."/>
        </authorList>
    </citation>
    <scope>NUCLEOTIDE SEQUENCE [LARGE SCALE GENOMIC DNA]</scope>
    <source>
        <strain evidence="9 10">CECT 5292</strain>
    </source>
</reference>
<dbReference type="InterPro" id="IPR023867">
    <property type="entry name" value="Sulphatase_maturase_rSAM"/>
</dbReference>
<dbReference type="SUPFAM" id="SSF102114">
    <property type="entry name" value="Radical SAM enzymes"/>
    <property type="match status" value="2"/>
</dbReference>
<dbReference type="GO" id="GO:0016491">
    <property type="term" value="F:oxidoreductase activity"/>
    <property type="evidence" value="ECO:0007669"/>
    <property type="project" value="InterPro"/>
</dbReference>
<dbReference type="EMBL" id="CVQV01000006">
    <property type="protein sequence ID" value="CRK75521.1"/>
    <property type="molecule type" value="Genomic_DNA"/>
</dbReference>
<comment type="cofactor">
    <cofactor evidence="1">
        <name>[4Fe-4S] cluster</name>
        <dbReference type="ChEBI" id="CHEBI:49883"/>
    </cofactor>
</comment>
<dbReference type="CDD" id="cd21109">
    <property type="entry name" value="SPASM"/>
    <property type="match status" value="1"/>
</dbReference>
<evidence type="ECO:0000256" key="5">
    <source>
        <dbReference type="ARBA" id="ARBA00023014"/>
    </source>
</evidence>
<dbReference type="GO" id="GO:0051536">
    <property type="term" value="F:iron-sulfur cluster binding"/>
    <property type="evidence" value="ECO:0007669"/>
    <property type="project" value="UniProtKB-KW"/>
</dbReference>
<dbReference type="PANTHER" id="PTHR43273:SF3">
    <property type="entry name" value="ANAEROBIC SULFATASE-MATURATING ENZYME HOMOLOG ASLB-RELATED"/>
    <property type="match status" value="1"/>
</dbReference>
<dbReference type="NCBIfam" id="NF033640">
    <property type="entry name" value="N_Twi_rSAM"/>
    <property type="match status" value="1"/>
</dbReference>
<proteinExistence type="inferred from homology"/>
<keyword evidence="3" id="KW-0479">Metal-binding</keyword>
<keyword evidence="4" id="KW-0408">Iron</keyword>
<dbReference type="InterPro" id="IPR023885">
    <property type="entry name" value="4Fe4S-binding_SPASM_dom"/>
</dbReference>
<dbReference type="GO" id="GO:0046872">
    <property type="term" value="F:metal ion binding"/>
    <property type="evidence" value="ECO:0007669"/>
    <property type="project" value="UniProtKB-KW"/>
</dbReference>
<dbReference type="SFLD" id="SFLDS00029">
    <property type="entry name" value="Radical_SAM"/>
    <property type="match status" value="1"/>
</dbReference>
<dbReference type="InterPro" id="IPR007197">
    <property type="entry name" value="rSAM"/>
</dbReference>
<evidence type="ECO:0000313" key="9">
    <source>
        <dbReference type="EMBL" id="CRK75521.1"/>
    </source>
</evidence>
<keyword evidence="2" id="KW-0949">S-adenosyl-L-methionine</keyword>
<sequence length="454" mass="50706">MCRGGSEDHPKMARSRSANGLGSLIDVVFSKLLSQNKVSDLTSGFFVMVPKSLCIAPFVNTHISVSGGLKPCCEYADEHGNVETSTVSAAWRSERMDKIRKMFAEGKTPAGCARCTEREKSGARSLRDDYNSAYQYHLKQLSLTDVEKTVGDFPISLDLRFSNLCNLKCRICYHGFSSKWFGDAKKMGLTVGDKAVISSFKSPEDFAAQIAPGMQTIQTIYFAGGEPLMLDEHYNLLSDLIKNDRTDINLAYNSNMSFLSLRDKSIVELWKHFPSVALEASIDAVGELGALVRNGFNWETFQQNIATVREECPHVRITFGVTVSVMTIAALPSLCDGLVSECKAKLSDIAMRPLQDPSFYRMQVMPADMKQTVERKLRDHLAQLRMSHVGDECLRGYIQQIEGMISFMYDSDYSAELPEFVRMASTLDQLRREDTEALVEGFSDMKRVAETLTP</sequence>
<feature type="domain" description="4Fe4S-binding SPASM" evidence="8">
    <location>
        <begin position="54"/>
        <end position="116"/>
    </location>
</feature>
<comment type="similarity">
    <text evidence="6">Belongs to the radical SAM superfamily. Anaerobic sulfatase-maturating enzyme family.</text>
</comment>
<evidence type="ECO:0000256" key="2">
    <source>
        <dbReference type="ARBA" id="ARBA00022691"/>
    </source>
</evidence>
<dbReference type="AlphaFoldDB" id="A0A0U1NLA7"/>
<evidence type="ECO:0000259" key="7">
    <source>
        <dbReference type="Pfam" id="PF04055"/>
    </source>
</evidence>
<keyword evidence="5" id="KW-0411">Iron-sulfur</keyword>
<evidence type="ECO:0000256" key="3">
    <source>
        <dbReference type="ARBA" id="ARBA00022723"/>
    </source>
</evidence>
<dbReference type="Proteomes" id="UP000048949">
    <property type="component" value="Unassembled WGS sequence"/>
</dbReference>
<name>A0A0U1NLA7_9RHOB</name>
<evidence type="ECO:0000313" key="10">
    <source>
        <dbReference type="Proteomes" id="UP000048949"/>
    </source>
</evidence>
<dbReference type="InterPro" id="IPR013785">
    <property type="entry name" value="Aldolase_TIM"/>
</dbReference>
<keyword evidence="10" id="KW-1185">Reference proteome</keyword>
<evidence type="ECO:0000256" key="6">
    <source>
        <dbReference type="ARBA" id="ARBA00023601"/>
    </source>
</evidence>
<evidence type="ECO:0000259" key="8">
    <source>
        <dbReference type="Pfam" id="PF13186"/>
    </source>
</evidence>
<dbReference type="STRING" id="282199.GCA_001049735_01568"/>
<evidence type="ECO:0000256" key="4">
    <source>
        <dbReference type="ARBA" id="ARBA00023004"/>
    </source>
</evidence>
<protein>
    <submittedName>
        <fullName evidence="9">Putative heme d1 biosynthesis radical SAM protein NirJ2</fullName>
    </submittedName>
</protein>
<dbReference type="Gene3D" id="3.20.20.70">
    <property type="entry name" value="Aldolase class I"/>
    <property type="match status" value="2"/>
</dbReference>
<dbReference type="Pfam" id="PF04055">
    <property type="entry name" value="Radical_SAM"/>
    <property type="match status" value="1"/>
</dbReference>